<feature type="domain" description="Acyclic terpene utilisation N-terminal" evidence="1">
    <location>
        <begin position="99"/>
        <end position="212"/>
    </location>
</feature>
<dbReference type="OrthoDB" id="9763456at2"/>
<dbReference type="GO" id="GO:0016829">
    <property type="term" value="F:lyase activity"/>
    <property type="evidence" value="ECO:0007669"/>
    <property type="project" value="UniProtKB-KW"/>
</dbReference>
<sequence>MTTPPDELRILSTTAILGYGFPESSFAAGLARDPHVIAVDAGSSDPGPYYLGAGVPFTDRAAVKRDLRLMLIAGRARNVPVIVGTAGGCGARPHLDWTLDIVREIAAEEGLSFRLAAIPADIDREALLAAQARGALVPLPPGPEASAEDVRASTHLVAQMGPEPLIAALAQRADVIVAGRAYDPAVFAALPLMLGFDAGLAVHLGKILECAAIAAVPGSGGDCMLGTLRRDHFLVEPMESERRCTVVSVAAHTLYEKSDPYRLPGPGGVLDLTATTFVQEDERTVRVAGSRMIRGPYTLKIEGAALAGFRTVSIAGVRDPSFIAQIDAILDAVRTRVAENFSRTLSADDYRLLFRLYGRDGVMGVCEPLRGSATPHEIGLVIEAVAASQEIADTIVSFARASLLHWGYPGRVSTAGNLAFPYSPSDMQAGEVFRFSVYHLLTGIDDPCALFPVRIEEIGAPATVGAAS</sequence>
<accession>A0A327K7L9</accession>
<evidence type="ECO:0000313" key="2">
    <source>
        <dbReference type="EMBL" id="RAI33914.1"/>
    </source>
</evidence>
<comment type="caution">
    <text evidence="2">The sequence shown here is derived from an EMBL/GenBank/DDBJ whole genome shotgun (WGS) entry which is preliminary data.</text>
</comment>
<gene>
    <name evidence="2" type="ORF">CH338_21785</name>
</gene>
<dbReference type="AlphaFoldDB" id="A0A327K7L9"/>
<name>A0A327K7L9_9BRAD</name>
<evidence type="ECO:0000313" key="3">
    <source>
        <dbReference type="Proteomes" id="UP000248863"/>
    </source>
</evidence>
<feature type="domain" description="Acyclic terpene utilisation N-terminal" evidence="1">
    <location>
        <begin position="239"/>
        <end position="410"/>
    </location>
</feature>
<organism evidence="2 3">
    <name type="scientific">Rhodoplanes elegans</name>
    <dbReference type="NCBI Taxonomy" id="29408"/>
    <lineage>
        <taxon>Bacteria</taxon>
        <taxon>Pseudomonadati</taxon>
        <taxon>Pseudomonadota</taxon>
        <taxon>Alphaproteobacteria</taxon>
        <taxon>Hyphomicrobiales</taxon>
        <taxon>Nitrobacteraceae</taxon>
        <taxon>Rhodoplanes</taxon>
    </lineage>
</organism>
<keyword evidence="3" id="KW-1185">Reference proteome</keyword>
<evidence type="ECO:0000259" key="1">
    <source>
        <dbReference type="Pfam" id="PF07287"/>
    </source>
</evidence>
<dbReference type="EMBL" id="NPEU01000334">
    <property type="protein sequence ID" value="RAI33914.1"/>
    <property type="molecule type" value="Genomic_DNA"/>
</dbReference>
<reference evidence="2 3" key="1">
    <citation type="submission" date="2017-07" db="EMBL/GenBank/DDBJ databases">
        <title>Draft Genome Sequences of Select Purple Nonsulfur Bacteria.</title>
        <authorList>
            <person name="Lasarre B."/>
            <person name="Mckinlay J.B."/>
        </authorList>
    </citation>
    <scope>NUCLEOTIDE SEQUENCE [LARGE SCALE GENOMIC DNA]</scope>
    <source>
        <strain evidence="2 3">DSM 11907</strain>
    </source>
</reference>
<keyword evidence="2" id="KW-0456">Lyase</keyword>
<proteinExistence type="predicted"/>
<dbReference type="InterPro" id="IPR010839">
    <property type="entry name" value="AtuA_N"/>
</dbReference>
<dbReference type="RefSeq" id="WP_111359204.1">
    <property type="nucleotide sequence ID" value="NZ_NHSK01000071.1"/>
</dbReference>
<dbReference type="Pfam" id="PF07287">
    <property type="entry name" value="AtuA"/>
    <property type="match status" value="2"/>
</dbReference>
<dbReference type="Proteomes" id="UP000248863">
    <property type="component" value="Unassembled WGS sequence"/>
</dbReference>
<protein>
    <submittedName>
        <fullName evidence="2">3-methylaspartate ammonia-lyase</fullName>
    </submittedName>
</protein>